<dbReference type="EMBL" id="CP002453">
    <property type="protein sequence ID" value="ADV51300.1"/>
    <property type="molecule type" value="Genomic_DNA"/>
</dbReference>
<evidence type="ECO:0000313" key="2">
    <source>
        <dbReference type="Proteomes" id="UP000008634"/>
    </source>
</evidence>
<dbReference type="PROSITE" id="PS51257">
    <property type="entry name" value="PROKAR_LIPOPROTEIN"/>
    <property type="match status" value="1"/>
</dbReference>
<dbReference type="AlphaFoldDB" id="E6XDW2"/>
<name>E6XDW2_CELAD</name>
<organism evidence="1 2">
    <name type="scientific">Cellulophaga algicola (strain DSM 14237 / IC166 / ACAM 630)</name>
    <dbReference type="NCBI Taxonomy" id="688270"/>
    <lineage>
        <taxon>Bacteria</taxon>
        <taxon>Pseudomonadati</taxon>
        <taxon>Bacteroidota</taxon>
        <taxon>Flavobacteriia</taxon>
        <taxon>Flavobacteriales</taxon>
        <taxon>Flavobacteriaceae</taxon>
        <taxon>Cellulophaga</taxon>
    </lineage>
</organism>
<keyword evidence="2" id="KW-1185">Reference proteome</keyword>
<gene>
    <name evidence="1" type="ordered locus">Celal_4057</name>
</gene>
<evidence type="ECO:0008006" key="3">
    <source>
        <dbReference type="Google" id="ProtNLM"/>
    </source>
</evidence>
<dbReference type="eggNOG" id="ENOG50311G9">
    <property type="taxonomic scope" value="Bacteria"/>
</dbReference>
<dbReference type="KEGG" id="cao:Celal_4057"/>
<evidence type="ECO:0000313" key="1">
    <source>
        <dbReference type="EMBL" id="ADV51300.1"/>
    </source>
</evidence>
<sequence length="172" mass="19740">MKKYISNRKIFIRYCFLVLLMSISFYSCILQKPYAANIAIFQPAFLGEIKENTLKGMADTTVVFITGKVSDYKSPAGKGMELIFINKENNKEFKAITDSNGDFEKMMGSGSYTLKIIPYKYGRTPRLNFENLNFNSGDIREIIIHTESSAETVGIDTIFRSKRAHNKYLRRQ</sequence>
<reference evidence="1 2" key="1">
    <citation type="journal article" date="2010" name="Stand. Genomic Sci.">
        <title>Complete genome sequence of Cellulophaga algicola type strain (IC166).</title>
        <authorList>
            <person name="Abt B."/>
            <person name="Lu M."/>
            <person name="Misra M."/>
            <person name="Han C."/>
            <person name="Nolan M."/>
            <person name="Lucas S."/>
            <person name="Hammon N."/>
            <person name="Deshpande S."/>
            <person name="Cheng J.F."/>
            <person name="Tapia R."/>
            <person name="Goodwin L."/>
            <person name="Pitluck S."/>
            <person name="Liolios K."/>
            <person name="Pagani I."/>
            <person name="Ivanova N."/>
            <person name="Mavromatis K."/>
            <person name="Ovchinikova G."/>
            <person name="Pati A."/>
            <person name="Chen A."/>
            <person name="Palaniappan K."/>
            <person name="Land M."/>
            <person name="Hauser L."/>
            <person name="Chang Y.J."/>
            <person name="Jeffries C.D."/>
            <person name="Detter J.C."/>
            <person name="Brambilla E."/>
            <person name="Rohde M."/>
            <person name="Tindall B.J."/>
            <person name="Goker M."/>
            <person name="Woyke T."/>
            <person name="Bristow J."/>
            <person name="Eisen J.A."/>
            <person name="Markowitz V."/>
            <person name="Hugenholtz P."/>
            <person name="Kyrpides N.C."/>
            <person name="Klenk H.P."/>
            <person name="Lapidus A."/>
        </authorList>
    </citation>
    <scope>NUCLEOTIDE SEQUENCE [LARGE SCALE GENOMIC DNA]</scope>
    <source>
        <strain evidence="2">DSM 14237 / IC166 / ACAM 630</strain>
    </source>
</reference>
<dbReference type="HOGENOM" id="CLU_1583559_0_0_10"/>
<accession>E6XDW2</accession>
<dbReference type="Proteomes" id="UP000008634">
    <property type="component" value="Chromosome"/>
</dbReference>
<dbReference type="OrthoDB" id="1426921at2"/>
<proteinExistence type="predicted"/>
<dbReference type="RefSeq" id="WP_013552749.1">
    <property type="nucleotide sequence ID" value="NC_014934.1"/>
</dbReference>
<protein>
    <recommendedName>
        <fullName evidence="3">Carboxypeptidase regulatory-like domain-containing protein</fullName>
    </recommendedName>
</protein>